<name>A0A0G4L794_VERLO</name>
<dbReference type="EMBL" id="CVQI01008335">
    <property type="protein sequence ID" value="CRK17836.1"/>
    <property type="molecule type" value="Genomic_DNA"/>
</dbReference>
<feature type="domain" description="Protein kinase" evidence="1">
    <location>
        <begin position="1"/>
        <end position="309"/>
    </location>
</feature>
<evidence type="ECO:0000313" key="2">
    <source>
        <dbReference type="EMBL" id="CRK17836.1"/>
    </source>
</evidence>
<dbReference type="GO" id="GO:0004672">
    <property type="term" value="F:protein kinase activity"/>
    <property type="evidence" value="ECO:0007669"/>
    <property type="project" value="InterPro"/>
</dbReference>
<gene>
    <name evidence="2" type="ORF">BN1723_011403</name>
</gene>
<dbReference type="AlphaFoldDB" id="A0A0G4L794"/>
<proteinExistence type="predicted"/>
<dbReference type="InterPro" id="IPR000719">
    <property type="entry name" value="Prot_kinase_dom"/>
</dbReference>
<dbReference type="Proteomes" id="UP000045706">
    <property type="component" value="Unassembled WGS sequence"/>
</dbReference>
<reference evidence="3" key="1">
    <citation type="submission" date="2015-05" db="EMBL/GenBank/DDBJ databases">
        <authorList>
            <person name="Fogelqvist Johan"/>
        </authorList>
    </citation>
    <scope>NUCLEOTIDE SEQUENCE [LARGE SCALE GENOMIC DNA]</scope>
</reference>
<dbReference type="Gene3D" id="1.10.510.10">
    <property type="entry name" value="Transferase(Phosphotransferase) domain 1"/>
    <property type="match status" value="1"/>
</dbReference>
<protein>
    <recommendedName>
        <fullName evidence="1">Protein kinase domain-containing protein</fullName>
    </recommendedName>
</protein>
<evidence type="ECO:0000313" key="3">
    <source>
        <dbReference type="Proteomes" id="UP000045706"/>
    </source>
</evidence>
<organism evidence="2 3">
    <name type="scientific">Verticillium longisporum</name>
    <name type="common">Verticillium dahliae var. longisporum</name>
    <dbReference type="NCBI Taxonomy" id="100787"/>
    <lineage>
        <taxon>Eukaryota</taxon>
        <taxon>Fungi</taxon>
        <taxon>Dikarya</taxon>
        <taxon>Ascomycota</taxon>
        <taxon>Pezizomycotina</taxon>
        <taxon>Sordariomycetes</taxon>
        <taxon>Hypocreomycetidae</taxon>
        <taxon>Glomerellales</taxon>
        <taxon>Plectosphaerellaceae</taxon>
        <taxon>Verticillium</taxon>
    </lineage>
</organism>
<dbReference type="InterPro" id="IPR011009">
    <property type="entry name" value="Kinase-like_dom_sf"/>
</dbReference>
<sequence length="309" mass="35154">MGSGGGRPAVLWQWTTWWLPSETNHENIVSLAGYLRQKPLNAKPFSDVEATEDYLVWDNCDAGNLEALLVDKNPQVKNRRVFMPESLCWHVLTSVMRALAWAHDGYRHDVDWKAGTHMWTKTDTDWMPILHRAITPASILFQNPRGAESYGQCKLGHWGQAFLDRWGDLDLDKTCRCDYGGCEHVREVIKMSQCTHPKWGPPCVCAVKCGTKTVNIDDVLAQMDYSKGLLKAVRLLFDWDWKFSARGSVELCGKIDSLYASWKTDTGEGREYVDVRDDARRRFLVLNGLDQTEEKMEDDDSDSASEAST</sequence>
<evidence type="ECO:0000259" key="1">
    <source>
        <dbReference type="PROSITE" id="PS50011"/>
    </source>
</evidence>
<dbReference type="GO" id="GO:0005524">
    <property type="term" value="F:ATP binding"/>
    <property type="evidence" value="ECO:0007669"/>
    <property type="project" value="InterPro"/>
</dbReference>
<dbReference type="SUPFAM" id="SSF56112">
    <property type="entry name" value="Protein kinase-like (PK-like)"/>
    <property type="match status" value="1"/>
</dbReference>
<dbReference type="PROSITE" id="PS50011">
    <property type="entry name" value="PROTEIN_KINASE_DOM"/>
    <property type="match status" value="1"/>
</dbReference>
<accession>A0A0G4L794</accession>